<evidence type="ECO:0000256" key="2">
    <source>
        <dbReference type="ARBA" id="ARBA00022723"/>
    </source>
</evidence>
<dbReference type="InterPro" id="IPR042243">
    <property type="entry name" value="HypD_1"/>
</dbReference>
<dbReference type="GO" id="GO:0070025">
    <property type="term" value="F:carbon monoxide binding"/>
    <property type="evidence" value="ECO:0007669"/>
    <property type="project" value="TreeGrafter"/>
</dbReference>
<evidence type="ECO:0000256" key="1">
    <source>
        <dbReference type="ARBA" id="ARBA00007888"/>
    </source>
</evidence>
<dbReference type="GO" id="GO:0051539">
    <property type="term" value="F:4 iron, 4 sulfur cluster binding"/>
    <property type="evidence" value="ECO:0007669"/>
    <property type="project" value="TreeGrafter"/>
</dbReference>
<dbReference type="EMBL" id="MWMH01000002">
    <property type="protein sequence ID" value="OOP74285.1"/>
    <property type="molecule type" value="Genomic_DNA"/>
</dbReference>
<gene>
    <name evidence="4" type="ORF">CBEIBR21_07275</name>
</gene>
<dbReference type="Gene3D" id="6.10.20.100">
    <property type="match status" value="1"/>
</dbReference>
<dbReference type="PANTHER" id="PTHR30149:SF0">
    <property type="entry name" value="HYDROGENASE MATURATION FACTOR HYPD"/>
    <property type="match status" value="1"/>
</dbReference>
<name>A0A1S9N9Y9_CLOBE</name>
<proteinExistence type="inferred from homology"/>
<dbReference type="PIRSF" id="PIRSF005622">
    <property type="entry name" value="Hydrgn_mat_hypD"/>
    <property type="match status" value="1"/>
</dbReference>
<dbReference type="InterPro" id="IPR002780">
    <property type="entry name" value="Hyd_form_HypD"/>
</dbReference>
<dbReference type="PANTHER" id="PTHR30149">
    <property type="entry name" value="HYDROGENASE PROTEIN ASSEMBLY PROTEIN HYPD"/>
    <property type="match status" value="1"/>
</dbReference>
<dbReference type="NCBIfam" id="TIGR00075">
    <property type="entry name" value="hypD"/>
    <property type="match status" value="1"/>
</dbReference>
<sequence length="358" mass="40210">MTKEVLIKDMIKKIQQSPIRNFNVMEVCGTHTQAFSKFGIRDLVNQNINLLSGPGCPVCVTPESYIDAAIELFKFPNVILSTFGDMMKVNGSGENLIKQKEKGRDIRVLYSPLDSITLAEKNKDKEIIFLGVGFETTTPLIALAIKTAQEKGIKNISFLVGMKRMEPILHYILKEPDHNIQGLICPGHVAAVKGAGYFKFIVYKYNIPAVITGFEPLDIIGALYFLMNQQNKTKKNFKNLYKTCVTIEGNKKANKLIDEVFTYCDDEWRGIGIINDSGLSLREKYGEYNAAKKFEINLEKTLENNKIRTCVCSEILLGKKLPDKCELFGKSCTPEHPIGPCMVSTEGSCSIFYKYVNL</sequence>
<dbReference type="InterPro" id="IPR042244">
    <property type="entry name" value="HypD_2_sf"/>
</dbReference>
<keyword evidence="3" id="KW-0408">Iron</keyword>
<keyword evidence="2" id="KW-0479">Metal-binding</keyword>
<evidence type="ECO:0000313" key="5">
    <source>
        <dbReference type="Proteomes" id="UP000190959"/>
    </source>
</evidence>
<reference evidence="4 5" key="1">
    <citation type="submission" date="2017-02" db="EMBL/GenBank/DDBJ databases">
        <title>Genome sequence of Clostridium beijerinckii Br21.</title>
        <authorList>
            <person name="Fonseca B.C."/>
            <person name="Guazzaroni M.E."/>
            <person name="Riano-Pachon D.M."/>
            <person name="Reginatto V."/>
        </authorList>
    </citation>
    <scope>NUCLEOTIDE SEQUENCE [LARGE SCALE GENOMIC DNA]</scope>
    <source>
        <strain evidence="4 5">Br21</strain>
    </source>
</reference>
<dbReference type="Pfam" id="PF01924">
    <property type="entry name" value="HypD"/>
    <property type="match status" value="1"/>
</dbReference>
<dbReference type="RefSeq" id="WP_078115089.1">
    <property type="nucleotide sequence ID" value="NZ_MWMH01000002.1"/>
</dbReference>
<evidence type="ECO:0000313" key="4">
    <source>
        <dbReference type="EMBL" id="OOP74285.1"/>
    </source>
</evidence>
<dbReference type="Gene3D" id="3.40.50.11740">
    <property type="entry name" value="HypD, alpha/beta domain 2"/>
    <property type="match status" value="2"/>
</dbReference>
<organism evidence="4 5">
    <name type="scientific">Clostridium beijerinckii</name>
    <name type="common">Clostridium MP</name>
    <dbReference type="NCBI Taxonomy" id="1520"/>
    <lineage>
        <taxon>Bacteria</taxon>
        <taxon>Bacillati</taxon>
        <taxon>Bacillota</taxon>
        <taxon>Clostridia</taxon>
        <taxon>Eubacteriales</taxon>
        <taxon>Clostridiaceae</taxon>
        <taxon>Clostridium</taxon>
    </lineage>
</organism>
<accession>A0A1S9N9Y9</accession>
<dbReference type="AlphaFoldDB" id="A0A1S9N9Y9"/>
<evidence type="ECO:0000256" key="3">
    <source>
        <dbReference type="ARBA" id="ARBA00023004"/>
    </source>
</evidence>
<dbReference type="Proteomes" id="UP000190959">
    <property type="component" value="Unassembled WGS sequence"/>
</dbReference>
<dbReference type="GO" id="GO:0005506">
    <property type="term" value="F:iron ion binding"/>
    <property type="evidence" value="ECO:0007669"/>
    <property type="project" value="TreeGrafter"/>
</dbReference>
<comment type="similarity">
    <text evidence="1">Belongs to the HypD family.</text>
</comment>
<dbReference type="GO" id="GO:0051604">
    <property type="term" value="P:protein maturation"/>
    <property type="evidence" value="ECO:0007669"/>
    <property type="project" value="TreeGrafter"/>
</dbReference>
<protein>
    <submittedName>
        <fullName evidence="4">Hydrogenase formation protein HypD</fullName>
    </submittedName>
</protein>
<comment type="caution">
    <text evidence="4">The sequence shown here is derived from an EMBL/GenBank/DDBJ whole genome shotgun (WGS) entry which is preliminary data.</text>
</comment>